<comment type="caution">
    <text evidence="1">The sequence shown here is derived from an EMBL/GenBank/DDBJ whole genome shotgun (WGS) entry which is preliminary data.</text>
</comment>
<dbReference type="AlphaFoldDB" id="A0A2H5MX99"/>
<protein>
    <submittedName>
        <fullName evidence="1">Uncharacterized protein</fullName>
    </submittedName>
</protein>
<evidence type="ECO:0000313" key="1">
    <source>
        <dbReference type="EMBL" id="GAY32596.1"/>
    </source>
</evidence>
<proteinExistence type="predicted"/>
<accession>A0A2H5MX99</accession>
<gene>
    <name evidence="1" type="ORF">CUMW_273980</name>
</gene>
<keyword evidence="2" id="KW-1185">Reference proteome</keyword>
<organism evidence="1 2">
    <name type="scientific">Citrus unshiu</name>
    <name type="common">Satsuma mandarin</name>
    <name type="synonym">Citrus nobilis var. unshiu</name>
    <dbReference type="NCBI Taxonomy" id="55188"/>
    <lineage>
        <taxon>Eukaryota</taxon>
        <taxon>Viridiplantae</taxon>
        <taxon>Streptophyta</taxon>
        <taxon>Embryophyta</taxon>
        <taxon>Tracheophyta</taxon>
        <taxon>Spermatophyta</taxon>
        <taxon>Magnoliopsida</taxon>
        <taxon>eudicotyledons</taxon>
        <taxon>Gunneridae</taxon>
        <taxon>Pentapetalae</taxon>
        <taxon>rosids</taxon>
        <taxon>malvids</taxon>
        <taxon>Sapindales</taxon>
        <taxon>Rutaceae</taxon>
        <taxon>Aurantioideae</taxon>
        <taxon>Citrus</taxon>
    </lineage>
</organism>
<dbReference type="Proteomes" id="UP000236630">
    <property type="component" value="Unassembled WGS sequence"/>
</dbReference>
<dbReference type="EMBL" id="BDQV01001388">
    <property type="protein sequence ID" value="GAY32596.1"/>
    <property type="molecule type" value="Genomic_DNA"/>
</dbReference>
<reference evidence="1 2" key="1">
    <citation type="journal article" date="2017" name="Front. Genet.">
        <title>Draft sequencing of the heterozygous diploid genome of Satsuma (Citrus unshiu Marc.) using a hybrid assembly approach.</title>
        <authorList>
            <person name="Shimizu T."/>
            <person name="Tanizawa Y."/>
            <person name="Mochizuki T."/>
            <person name="Nagasaki H."/>
            <person name="Yoshioka T."/>
            <person name="Toyoda A."/>
            <person name="Fujiyama A."/>
            <person name="Kaminuma E."/>
            <person name="Nakamura Y."/>
        </authorList>
    </citation>
    <scope>NUCLEOTIDE SEQUENCE [LARGE SCALE GENOMIC DNA]</scope>
    <source>
        <strain evidence="2">cv. Miyagawa wase</strain>
    </source>
</reference>
<sequence length="77" mass="9222">MFIFVCNSMAMHYVEGASERETIPWRRYCRMIGLLSCNQLCRTAQWGSVKRKSGSTRLSRRFMRLFLLENGEQRRNR</sequence>
<evidence type="ECO:0000313" key="2">
    <source>
        <dbReference type="Proteomes" id="UP000236630"/>
    </source>
</evidence>
<name>A0A2H5MX99_CITUN</name>